<proteinExistence type="inferred from homology"/>
<keyword evidence="4" id="KW-0328">Glycosyltransferase</keyword>
<dbReference type="Gene3D" id="3.40.50.2000">
    <property type="entry name" value="Glycogen Phosphorylase B"/>
    <property type="match status" value="1"/>
</dbReference>
<protein>
    <recommendedName>
        <fullName evidence="3">protein O-GlcNAc transferase</fullName>
        <ecNumber evidence="3">2.4.1.255</ecNumber>
    </recommendedName>
</protein>
<evidence type="ECO:0000256" key="5">
    <source>
        <dbReference type="ARBA" id="ARBA00022679"/>
    </source>
</evidence>
<dbReference type="PANTHER" id="PTHR44366">
    <property type="entry name" value="UDP-N-ACETYLGLUCOSAMINE--PEPTIDE N-ACETYLGLUCOSAMINYLTRANSFERASE 110 KDA SUBUNIT"/>
    <property type="match status" value="1"/>
</dbReference>
<dbReference type="InterPro" id="IPR019734">
    <property type="entry name" value="TPR_rpt"/>
</dbReference>
<dbReference type="Pfam" id="PF13844">
    <property type="entry name" value="Glyco_transf_41"/>
    <property type="match status" value="2"/>
</dbReference>
<keyword evidence="7 8" id="KW-0802">TPR repeat</keyword>
<dbReference type="RefSeq" id="WP_176218658.1">
    <property type="nucleotide sequence ID" value="NZ_MSPX01000008.1"/>
</dbReference>
<feature type="domain" description="O-GlcNAc transferase C-terminal" evidence="9">
    <location>
        <begin position="188"/>
        <end position="344"/>
    </location>
</feature>
<comment type="similarity">
    <text evidence="2">Belongs to the glycosyltransferase 41 family. O-GlcNAc transferase subfamily.</text>
</comment>
<comment type="caution">
    <text evidence="10">The sequence shown here is derived from an EMBL/GenBank/DDBJ whole genome shotgun (WGS) entry which is preliminary data.</text>
</comment>
<evidence type="ECO:0000256" key="6">
    <source>
        <dbReference type="ARBA" id="ARBA00022737"/>
    </source>
</evidence>
<dbReference type="SUPFAM" id="SSF48452">
    <property type="entry name" value="TPR-like"/>
    <property type="match status" value="1"/>
</dbReference>
<feature type="repeat" description="TPR" evidence="8">
    <location>
        <begin position="36"/>
        <end position="69"/>
    </location>
</feature>
<evidence type="ECO:0000256" key="3">
    <source>
        <dbReference type="ARBA" id="ARBA00011970"/>
    </source>
</evidence>
<name>A0ABX3PE20_9HYPH</name>
<sequence>MSAALARALKLYKSNDPAAAIKALAPDLQAKKTLPLEVLLLAGQCFAKTEDWERASDYYNRAAKLAKANAPMLRALAANLLARTDKAYESMQTARTAARSGAFDAHAEEVYRRNLQEYLLLEESRQENERFLAALERGDKDMIGVEYPFMNINWCDDERINAMMTNIKLSAPLTELSRAARRARPHTFNKPLKIGYLSCDFYSQHATMLLFRGVLEHHDPDVVDVTLFCYSDPKSYSYDDGWRSLQDKLVVIRDLSDEEAAAAIREAGIDILVDLKGHTRGGRGGILNIGGAPVQVAYLGFPGSGCGIDCDYIIGDHFVLPESSQPHYHEKFCRLPESYQANDNTRRADPPAATRASLGLPENRFVFASFNAVRKITHRTATLWARILREVPDSVLWMMCPSVFAQDNFLVWMTEQGIARERIIFAPFADYAQHVARLKAADLGLDTFPVNGHTTSSDKLWAGLPVATIKGRHFASRVTESLLNGVGLPELVAEDDEAYVALCVALARDRARLDALRRKLADGRDSAPLYDTARFTRHLEEAYRIMAARAEAGLEPDHFDVPLLS</sequence>
<evidence type="ECO:0000259" key="9">
    <source>
        <dbReference type="Pfam" id="PF13844"/>
    </source>
</evidence>
<accession>A0ABX3PE20</accession>
<dbReference type="PANTHER" id="PTHR44366:SF1">
    <property type="entry name" value="UDP-N-ACETYLGLUCOSAMINE--PEPTIDE N-ACETYLGLUCOSAMINYLTRANSFERASE 110 KDA SUBUNIT"/>
    <property type="match status" value="1"/>
</dbReference>
<keyword evidence="6" id="KW-0677">Repeat</keyword>
<gene>
    <name evidence="10" type="ORF">BTR14_11740</name>
</gene>
<dbReference type="Proteomes" id="UP000192652">
    <property type="component" value="Unassembled WGS sequence"/>
</dbReference>
<evidence type="ECO:0000313" key="10">
    <source>
        <dbReference type="EMBL" id="OQP86344.1"/>
    </source>
</evidence>
<evidence type="ECO:0000256" key="1">
    <source>
        <dbReference type="ARBA" id="ARBA00004922"/>
    </source>
</evidence>
<comment type="pathway">
    <text evidence="1">Protein modification; protein glycosylation.</text>
</comment>
<reference evidence="10 11" key="1">
    <citation type="journal article" date="2017" name="Antonie Van Leeuwenhoek">
        <title>Rhizobium rhizosphaerae sp. nov., a novel species isolated from rice rhizosphere.</title>
        <authorList>
            <person name="Zhao J.J."/>
            <person name="Zhang J."/>
            <person name="Zhang R.J."/>
            <person name="Zhang C.W."/>
            <person name="Yin H.Q."/>
            <person name="Zhang X.X."/>
        </authorList>
    </citation>
    <scope>NUCLEOTIDE SEQUENCE [LARGE SCALE GENOMIC DNA]</scope>
    <source>
        <strain evidence="10 11">RD15</strain>
    </source>
</reference>
<evidence type="ECO:0000256" key="4">
    <source>
        <dbReference type="ARBA" id="ARBA00022676"/>
    </source>
</evidence>
<evidence type="ECO:0000256" key="2">
    <source>
        <dbReference type="ARBA" id="ARBA00005386"/>
    </source>
</evidence>
<evidence type="ECO:0000256" key="8">
    <source>
        <dbReference type="PROSITE-ProRule" id="PRU00339"/>
    </source>
</evidence>
<dbReference type="PROSITE" id="PS50005">
    <property type="entry name" value="TPR"/>
    <property type="match status" value="1"/>
</dbReference>
<dbReference type="EC" id="2.4.1.255" evidence="3"/>
<evidence type="ECO:0000313" key="11">
    <source>
        <dbReference type="Proteomes" id="UP000192652"/>
    </source>
</evidence>
<dbReference type="InterPro" id="IPR011990">
    <property type="entry name" value="TPR-like_helical_dom_sf"/>
</dbReference>
<dbReference type="InterPro" id="IPR029489">
    <property type="entry name" value="OGT/SEC/SPY_C"/>
</dbReference>
<feature type="domain" description="O-GlcNAc transferase C-terminal" evidence="9">
    <location>
        <begin position="352"/>
        <end position="538"/>
    </location>
</feature>
<dbReference type="InterPro" id="IPR037919">
    <property type="entry name" value="OGT"/>
</dbReference>
<evidence type="ECO:0000256" key="7">
    <source>
        <dbReference type="ARBA" id="ARBA00022803"/>
    </source>
</evidence>
<dbReference type="Gene3D" id="3.40.50.11380">
    <property type="match status" value="1"/>
</dbReference>
<organism evidence="10 11">
    <name type="scientific">Xaviernesmea rhizosphaerae</name>
    <dbReference type="NCBI Taxonomy" id="1672749"/>
    <lineage>
        <taxon>Bacteria</taxon>
        <taxon>Pseudomonadati</taxon>
        <taxon>Pseudomonadota</taxon>
        <taxon>Alphaproteobacteria</taxon>
        <taxon>Hyphomicrobiales</taxon>
        <taxon>Rhizobiaceae</taxon>
        <taxon>Rhizobium/Agrobacterium group</taxon>
        <taxon>Xaviernesmea</taxon>
    </lineage>
</organism>
<dbReference type="EMBL" id="MSPX01000008">
    <property type="protein sequence ID" value="OQP86344.1"/>
    <property type="molecule type" value="Genomic_DNA"/>
</dbReference>
<keyword evidence="5" id="KW-0808">Transferase</keyword>
<keyword evidence="11" id="KW-1185">Reference proteome</keyword>